<evidence type="ECO:0000313" key="9">
    <source>
        <dbReference type="EMBL" id="AOY75312.1"/>
    </source>
</evidence>
<dbReference type="InterPro" id="IPR050277">
    <property type="entry name" value="Sodium:Solute_Symporter"/>
</dbReference>
<feature type="transmembrane region" description="Helical" evidence="8">
    <location>
        <begin position="129"/>
        <end position="150"/>
    </location>
</feature>
<evidence type="ECO:0000256" key="5">
    <source>
        <dbReference type="ARBA" id="ARBA00022989"/>
    </source>
</evidence>
<dbReference type="Proteomes" id="UP000192478">
    <property type="component" value="Chromosome"/>
</dbReference>
<evidence type="ECO:0000256" key="6">
    <source>
        <dbReference type="ARBA" id="ARBA00023136"/>
    </source>
</evidence>
<feature type="transmembrane region" description="Helical" evidence="8">
    <location>
        <begin position="364"/>
        <end position="383"/>
    </location>
</feature>
<reference evidence="10 12" key="2">
    <citation type="submission" date="2017-03" db="EMBL/GenBank/DDBJ databases">
        <title>Complete sequence of Clostridium formicaceticum DSM 92.</title>
        <authorList>
            <person name="Poehlein A."/>
            <person name="Karl M."/>
            <person name="Bengelsdorf F.R."/>
            <person name="Duerre P."/>
            <person name="Daniel R."/>
        </authorList>
    </citation>
    <scope>NUCLEOTIDE SEQUENCE [LARGE SCALE GENOMIC DNA]</scope>
    <source>
        <strain evidence="10 12">DSM 92</strain>
    </source>
</reference>
<evidence type="ECO:0000256" key="7">
    <source>
        <dbReference type="RuleBase" id="RU362091"/>
    </source>
</evidence>
<accession>A0AAC9RPI5</accession>
<proteinExistence type="inferred from homology"/>
<evidence type="ECO:0000313" key="12">
    <source>
        <dbReference type="Proteomes" id="UP000192478"/>
    </source>
</evidence>
<evidence type="ECO:0000313" key="10">
    <source>
        <dbReference type="EMBL" id="ARE89756.1"/>
    </source>
</evidence>
<feature type="transmembrane region" description="Helical" evidence="8">
    <location>
        <begin position="389"/>
        <end position="407"/>
    </location>
</feature>
<keyword evidence="4 8" id="KW-0812">Transmembrane</keyword>
<feature type="transmembrane region" description="Helical" evidence="8">
    <location>
        <begin position="314"/>
        <end position="343"/>
    </location>
</feature>
<dbReference type="RefSeq" id="WP_070964844.1">
    <property type="nucleotide sequence ID" value="NZ_CP017603.1"/>
</dbReference>
<feature type="transmembrane region" description="Helical" evidence="8">
    <location>
        <begin position="46"/>
        <end position="65"/>
    </location>
</feature>
<dbReference type="PANTHER" id="PTHR48086:SF7">
    <property type="entry name" value="SODIUM-SOLUTE SYMPORTER-RELATED"/>
    <property type="match status" value="1"/>
</dbReference>
<keyword evidence="3" id="KW-0813">Transport</keyword>
<gene>
    <name evidence="10" type="primary">putP_2</name>
    <name evidence="9" type="ORF">BJL90_04975</name>
    <name evidence="10" type="ORF">CLFO_42370</name>
</gene>
<evidence type="ECO:0000256" key="2">
    <source>
        <dbReference type="ARBA" id="ARBA00006434"/>
    </source>
</evidence>
<sequence>METRFVIISGALIILDLIICVFIGVRTKGSARNTEDYFIGGKKIGSVLLLLTAWASFSGAGNFIGQAGRGAIYGLEAYWLWFGEGLLGGIVMGFILAPYLARFKYVSMPHYVSDYLCGGDHYVRRIGGLAALMPNVVWPGAQIMGVAYVLAEVFSIDYRIAVIACGIVFVFYTVNGGLKAVIYADALHGSIQMFFAGFVIFFGLKMVNFDFRYLSEQISKIAPEKWDLFVDKPSVIITSFLTGLVGATSNPIFWNRVFAAKDVKTARKSYGLTFFFNILMVFLIIAIGIATLIYNPTVGDQALLWTILNKMPPFVGVFLAVGVVAACMSCADTHLNCAAANIISDILDPEEKLPPEKGVKYAKIATLIAGIIAIFSGLYAPYIYALGTYGYTICGGVLIPMFVVGLIMRDRQSDVSKSEMDIRSARIGITIGVILTLAFELIPLWKAVFGGGVIPAIIGTVLGIIIPNFFYKAALNKNDLSS</sequence>
<feature type="transmembrane region" description="Helical" evidence="8">
    <location>
        <begin position="156"/>
        <end position="174"/>
    </location>
</feature>
<evidence type="ECO:0000256" key="8">
    <source>
        <dbReference type="SAM" id="Phobius"/>
    </source>
</evidence>
<feature type="transmembrane region" description="Helical" evidence="8">
    <location>
        <begin position="186"/>
        <end position="204"/>
    </location>
</feature>
<evidence type="ECO:0000256" key="4">
    <source>
        <dbReference type="ARBA" id="ARBA00022692"/>
    </source>
</evidence>
<name>A0AAC9RPI5_9CLOT</name>
<dbReference type="Pfam" id="PF00474">
    <property type="entry name" value="SSF"/>
    <property type="match status" value="1"/>
</dbReference>
<dbReference type="Gene3D" id="1.20.1730.10">
    <property type="entry name" value="Sodium/glucose cotransporter"/>
    <property type="match status" value="1"/>
</dbReference>
<dbReference type="InterPro" id="IPR001734">
    <property type="entry name" value="Na/solute_symporter"/>
</dbReference>
<dbReference type="GO" id="GO:0005886">
    <property type="term" value="C:plasma membrane"/>
    <property type="evidence" value="ECO:0007669"/>
    <property type="project" value="TreeGrafter"/>
</dbReference>
<feature type="transmembrane region" description="Helical" evidence="8">
    <location>
        <begin position="274"/>
        <end position="294"/>
    </location>
</feature>
<dbReference type="EMBL" id="CP020559">
    <property type="protein sequence ID" value="ARE89756.1"/>
    <property type="molecule type" value="Genomic_DNA"/>
</dbReference>
<reference evidence="9 11" key="1">
    <citation type="submission" date="2016-10" db="EMBL/GenBank/DDBJ databases">
        <title>Complete Genome Sequence of Acetogen Clostridium formicoaceticum ATCC 27076.</title>
        <authorList>
            <person name="Bao T."/>
            <person name="Cheng C."/>
            <person name="Zhao J."/>
            <person name="Yang S.-T."/>
            <person name="Wang J."/>
            <person name="Wang M."/>
        </authorList>
    </citation>
    <scope>NUCLEOTIDE SEQUENCE [LARGE SCALE GENOMIC DNA]</scope>
    <source>
        <strain evidence="9 11">ATCC 27076</strain>
    </source>
</reference>
<organism evidence="10 12">
    <name type="scientific">Clostridium formicaceticum</name>
    <dbReference type="NCBI Taxonomy" id="1497"/>
    <lineage>
        <taxon>Bacteria</taxon>
        <taxon>Bacillati</taxon>
        <taxon>Bacillota</taxon>
        <taxon>Clostridia</taxon>
        <taxon>Eubacteriales</taxon>
        <taxon>Clostridiaceae</taxon>
        <taxon>Clostridium</taxon>
    </lineage>
</organism>
<evidence type="ECO:0000256" key="1">
    <source>
        <dbReference type="ARBA" id="ARBA00004141"/>
    </source>
</evidence>
<dbReference type="PANTHER" id="PTHR48086">
    <property type="entry name" value="SODIUM/PROLINE SYMPORTER-RELATED"/>
    <property type="match status" value="1"/>
</dbReference>
<dbReference type="KEGG" id="cfm:BJL90_04975"/>
<protein>
    <submittedName>
        <fullName evidence="10">Sodium/proline symporter</fullName>
    </submittedName>
</protein>
<feature type="transmembrane region" description="Helical" evidence="8">
    <location>
        <begin position="235"/>
        <end position="253"/>
    </location>
</feature>
<keyword evidence="5 8" id="KW-1133">Transmembrane helix</keyword>
<dbReference type="CDD" id="cd10322">
    <property type="entry name" value="SLC5sbd"/>
    <property type="match status" value="1"/>
</dbReference>
<dbReference type="Proteomes" id="UP000177894">
    <property type="component" value="Chromosome"/>
</dbReference>
<comment type="similarity">
    <text evidence="2 7">Belongs to the sodium:solute symporter (SSF) (TC 2.A.21) family.</text>
</comment>
<dbReference type="PROSITE" id="PS50283">
    <property type="entry name" value="NA_SOLUT_SYMP_3"/>
    <property type="match status" value="1"/>
</dbReference>
<evidence type="ECO:0000256" key="3">
    <source>
        <dbReference type="ARBA" id="ARBA00022448"/>
    </source>
</evidence>
<feature type="transmembrane region" description="Helical" evidence="8">
    <location>
        <begin position="451"/>
        <end position="471"/>
    </location>
</feature>
<keyword evidence="6 8" id="KW-0472">Membrane</keyword>
<dbReference type="InterPro" id="IPR038377">
    <property type="entry name" value="Na/Glc_symporter_sf"/>
</dbReference>
<evidence type="ECO:0000313" key="11">
    <source>
        <dbReference type="Proteomes" id="UP000177894"/>
    </source>
</evidence>
<feature type="transmembrane region" description="Helical" evidence="8">
    <location>
        <begin position="77"/>
        <end position="101"/>
    </location>
</feature>
<comment type="subcellular location">
    <subcellularLocation>
        <location evidence="1">Membrane</location>
        <topology evidence="1">Multi-pass membrane protein</topology>
    </subcellularLocation>
</comment>
<feature type="transmembrane region" description="Helical" evidence="8">
    <location>
        <begin position="427"/>
        <end position="445"/>
    </location>
</feature>
<feature type="transmembrane region" description="Helical" evidence="8">
    <location>
        <begin position="6"/>
        <end position="25"/>
    </location>
</feature>
<keyword evidence="11" id="KW-1185">Reference proteome</keyword>
<dbReference type="AlphaFoldDB" id="A0AAC9RPI5"/>
<dbReference type="EMBL" id="CP017603">
    <property type="protein sequence ID" value="AOY75312.1"/>
    <property type="molecule type" value="Genomic_DNA"/>
</dbReference>
<dbReference type="GO" id="GO:0022857">
    <property type="term" value="F:transmembrane transporter activity"/>
    <property type="evidence" value="ECO:0007669"/>
    <property type="project" value="InterPro"/>
</dbReference>